<dbReference type="SUPFAM" id="SSF52540">
    <property type="entry name" value="P-loop containing nucleoside triphosphate hydrolases"/>
    <property type="match status" value="1"/>
</dbReference>
<evidence type="ECO:0000313" key="4">
    <source>
        <dbReference type="EMBL" id="ALG10566.1"/>
    </source>
</evidence>
<name>A0A0N9I3D7_9PSEU</name>
<dbReference type="Gene3D" id="3.40.50.300">
    <property type="entry name" value="P-loop containing nucleotide triphosphate hydrolases"/>
    <property type="match status" value="1"/>
</dbReference>
<dbReference type="Proteomes" id="UP000063699">
    <property type="component" value="Chromosome"/>
</dbReference>
<comment type="similarity">
    <text evidence="1">Belongs to the ABC transporter superfamily.</text>
</comment>
<evidence type="ECO:0000256" key="2">
    <source>
        <dbReference type="ARBA" id="ARBA00022448"/>
    </source>
</evidence>
<keyword evidence="2" id="KW-0813">Transport</keyword>
<dbReference type="STRING" id="860235.AOZ06_30000"/>
<dbReference type="Pfam" id="PF00005">
    <property type="entry name" value="ABC_tran"/>
    <property type="match status" value="1"/>
</dbReference>
<evidence type="ECO:0000313" key="5">
    <source>
        <dbReference type="Proteomes" id="UP000063699"/>
    </source>
</evidence>
<protein>
    <recommendedName>
        <fullName evidence="3">ABC transporter domain-containing protein</fullName>
    </recommendedName>
</protein>
<dbReference type="OrthoDB" id="3217132at2"/>
<dbReference type="GO" id="GO:0005524">
    <property type="term" value="F:ATP binding"/>
    <property type="evidence" value="ECO:0007669"/>
    <property type="project" value="InterPro"/>
</dbReference>
<dbReference type="InterPro" id="IPR027417">
    <property type="entry name" value="P-loop_NTPase"/>
</dbReference>
<evidence type="ECO:0000256" key="1">
    <source>
        <dbReference type="ARBA" id="ARBA00005417"/>
    </source>
</evidence>
<sequence length="175" mass="18480">MHPRRSARAQLTWIAATNGISRARVDEDLDVVGLANVAGRRVGGFSLGMAQRLGIATTLLGDPAVLLFDEPVNGLDPEGVHWIHGLLHRLAGEGRMTLVSSHLLSEMALTAQDLVAIWRGRSIAQCGSASSSTGPGTRPCACALRGARSCVRCCNSGRPRSPTTAMPSSCPEWTP</sequence>
<reference evidence="4 5" key="1">
    <citation type="submission" date="2015-07" db="EMBL/GenBank/DDBJ databases">
        <title>Genome sequencing of Kibdelosporangium phytohabitans.</title>
        <authorList>
            <person name="Qin S."/>
            <person name="Xing K."/>
        </authorList>
    </citation>
    <scope>NUCLEOTIDE SEQUENCE [LARGE SCALE GENOMIC DNA]</scope>
    <source>
        <strain evidence="4 5">KLBMP1111</strain>
    </source>
</reference>
<dbReference type="EMBL" id="CP012752">
    <property type="protein sequence ID" value="ALG10566.1"/>
    <property type="molecule type" value="Genomic_DNA"/>
</dbReference>
<dbReference type="AlphaFoldDB" id="A0A0N9I3D7"/>
<gene>
    <name evidence="4" type="ORF">AOZ06_30000</name>
</gene>
<dbReference type="InterPro" id="IPR003439">
    <property type="entry name" value="ABC_transporter-like_ATP-bd"/>
</dbReference>
<dbReference type="GO" id="GO:0016887">
    <property type="term" value="F:ATP hydrolysis activity"/>
    <property type="evidence" value="ECO:0007669"/>
    <property type="project" value="InterPro"/>
</dbReference>
<dbReference type="PANTHER" id="PTHR43335:SF4">
    <property type="entry name" value="ABC TRANSPORTER, ATP-BINDING PROTEIN"/>
    <property type="match status" value="1"/>
</dbReference>
<evidence type="ECO:0000259" key="3">
    <source>
        <dbReference type="Pfam" id="PF00005"/>
    </source>
</evidence>
<keyword evidence="5" id="KW-1185">Reference proteome</keyword>
<proteinExistence type="inferred from homology"/>
<dbReference type="KEGG" id="kphy:AOZ06_30000"/>
<organism evidence="4 5">
    <name type="scientific">Kibdelosporangium phytohabitans</name>
    <dbReference type="NCBI Taxonomy" id="860235"/>
    <lineage>
        <taxon>Bacteria</taxon>
        <taxon>Bacillati</taxon>
        <taxon>Actinomycetota</taxon>
        <taxon>Actinomycetes</taxon>
        <taxon>Pseudonocardiales</taxon>
        <taxon>Pseudonocardiaceae</taxon>
        <taxon>Kibdelosporangium</taxon>
    </lineage>
</organism>
<dbReference type="PANTHER" id="PTHR43335">
    <property type="entry name" value="ABC TRANSPORTER, ATP-BINDING PROTEIN"/>
    <property type="match status" value="1"/>
</dbReference>
<feature type="domain" description="ABC transporter" evidence="3">
    <location>
        <begin position="18"/>
        <end position="73"/>
    </location>
</feature>
<accession>A0A0N9I3D7</accession>